<comment type="caution">
    <text evidence="1">The sequence shown here is derived from an EMBL/GenBank/DDBJ whole genome shotgun (WGS) entry which is preliminary data.</text>
</comment>
<dbReference type="Proteomes" id="UP001549920">
    <property type="component" value="Unassembled WGS sequence"/>
</dbReference>
<dbReference type="Pfam" id="PF11901">
    <property type="entry name" value="DM9"/>
    <property type="match status" value="1"/>
</dbReference>
<evidence type="ECO:0000313" key="3">
    <source>
        <dbReference type="Proteomes" id="UP001549920"/>
    </source>
</evidence>
<keyword evidence="3" id="KW-1185">Reference proteome</keyword>
<protein>
    <submittedName>
        <fullName evidence="1">Uncharacterized protein</fullName>
    </submittedName>
</protein>
<evidence type="ECO:0000313" key="2">
    <source>
        <dbReference type="EMBL" id="KAL0881702.1"/>
    </source>
</evidence>
<proteinExistence type="predicted"/>
<gene>
    <name evidence="2" type="ORF">ABMA27_001503</name>
    <name evidence="1" type="ORF">ABMA28_001583</name>
</gene>
<dbReference type="EMBL" id="JBEUOH010000011">
    <property type="protein sequence ID" value="KAL0881702.1"/>
    <property type="molecule type" value="Genomic_DNA"/>
</dbReference>
<dbReference type="EMBL" id="JBEDNZ010000011">
    <property type="protein sequence ID" value="KAL0832110.1"/>
    <property type="molecule type" value="Genomic_DNA"/>
</dbReference>
<dbReference type="InterPro" id="IPR006616">
    <property type="entry name" value="DM9_repeat"/>
</dbReference>
<dbReference type="Proteomes" id="UP001549921">
    <property type="component" value="Unassembled WGS sequence"/>
</dbReference>
<evidence type="ECO:0000313" key="4">
    <source>
        <dbReference type="Proteomes" id="UP001549921"/>
    </source>
</evidence>
<dbReference type="AlphaFoldDB" id="A0ABD0T292"/>
<dbReference type="PANTHER" id="PTHR31649:SF1">
    <property type="entry name" value="FARNESOIC ACID O-METHYL TRANSFERASE DOMAIN-CONTAINING PROTEIN"/>
    <property type="match status" value="1"/>
</dbReference>
<dbReference type="PANTHER" id="PTHR31649">
    <property type="entry name" value="AGAP009604-PA"/>
    <property type="match status" value="1"/>
</dbReference>
<reference evidence="3 4" key="1">
    <citation type="submission" date="2024-06" db="EMBL/GenBank/DDBJ databases">
        <title>A chromosome-level genome assembly of beet webworm, Loxostege sticticalis.</title>
        <authorList>
            <person name="Zhang Y."/>
        </authorList>
    </citation>
    <scope>NUCLEOTIDE SEQUENCE [LARGE SCALE GENOMIC DNA]</scope>
    <source>
        <strain evidence="2">AQ026</strain>
        <strain evidence="1">AQ028</strain>
        <tissue evidence="1">Male pupae</tissue>
        <tissue evidence="2">Whole body</tissue>
    </source>
</reference>
<name>A0ABD0T292_LOXSC</name>
<accession>A0ABD0T292</accession>
<organism evidence="1 4">
    <name type="scientific">Loxostege sticticalis</name>
    <name type="common">Beet webworm moth</name>
    <dbReference type="NCBI Taxonomy" id="481309"/>
    <lineage>
        <taxon>Eukaryota</taxon>
        <taxon>Metazoa</taxon>
        <taxon>Ecdysozoa</taxon>
        <taxon>Arthropoda</taxon>
        <taxon>Hexapoda</taxon>
        <taxon>Insecta</taxon>
        <taxon>Pterygota</taxon>
        <taxon>Neoptera</taxon>
        <taxon>Endopterygota</taxon>
        <taxon>Lepidoptera</taxon>
        <taxon>Glossata</taxon>
        <taxon>Ditrysia</taxon>
        <taxon>Pyraloidea</taxon>
        <taxon>Crambidae</taxon>
        <taxon>Pyraustinae</taxon>
        <taxon>Loxostege</taxon>
    </lineage>
</organism>
<evidence type="ECO:0000313" key="1">
    <source>
        <dbReference type="EMBL" id="KAL0832110.1"/>
    </source>
</evidence>
<sequence length="205" mass="22237">MMPMPMYPPAGAPAPAPSQPTYVTNYYYPPEHAPPQQAPAPPPAPIPLMIGMIADDVDWVSVNTTTAAQHSHRAFIAGKEGWDGSPLWAIRAHYNGEFVPGKFAAKHRAAYIPMQGKEIPVHNFEVLLAKPHVVRWAQSSNGQVPPGAIPAGNTHTGEPLYIARVHYQNAITPGKVHPSHQCAYISFGGNEMSFKQYEVLCKVGG</sequence>
<dbReference type="SMART" id="SM00696">
    <property type="entry name" value="DM9"/>
    <property type="match status" value="2"/>
</dbReference>